<comment type="caution">
    <text evidence="1">The sequence shown here is derived from an EMBL/GenBank/DDBJ whole genome shotgun (WGS) entry which is preliminary data.</text>
</comment>
<proteinExistence type="predicted"/>
<evidence type="ECO:0000313" key="2">
    <source>
        <dbReference type="Proteomes" id="UP000287188"/>
    </source>
</evidence>
<name>A0A402AGL7_9CHLR</name>
<dbReference type="RefSeq" id="WP_126549813.1">
    <property type="nucleotide sequence ID" value="NZ_BIFS01000001.1"/>
</dbReference>
<sequence>MSTSMDGNRKKQEESGPYIWLRYASQYTKDGRTHTVEMSVPVPLGASVEEREQLFNEAEAGMQQLTTHMDQRLPKVRHALRLGARLLNLRQKPKLHLLNPLLVHGRIHQAIGPPPCMPPNSNADE</sequence>
<dbReference type="EMBL" id="BIFS01000001">
    <property type="protein sequence ID" value="GCE18246.1"/>
    <property type="molecule type" value="Genomic_DNA"/>
</dbReference>
<reference evidence="2" key="1">
    <citation type="submission" date="2018-12" db="EMBL/GenBank/DDBJ databases">
        <title>Tengunoibacter tsumagoiensis gen. nov., sp. nov., Dictyobacter kobayashii sp. nov., D. alpinus sp. nov., and D. joshuensis sp. nov. and description of Dictyobacteraceae fam. nov. within the order Ktedonobacterales isolated from Tengu-no-mugimeshi.</title>
        <authorList>
            <person name="Wang C.M."/>
            <person name="Zheng Y."/>
            <person name="Sakai Y."/>
            <person name="Toyoda A."/>
            <person name="Minakuchi Y."/>
            <person name="Abe K."/>
            <person name="Yokota A."/>
            <person name="Yabe S."/>
        </authorList>
    </citation>
    <scope>NUCLEOTIDE SEQUENCE [LARGE SCALE GENOMIC DNA]</scope>
    <source>
        <strain evidence="2">Uno11</strain>
    </source>
</reference>
<evidence type="ECO:0000313" key="1">
    <source>
        <dbReference type="EMBL" id="GCE18246.1"/>
    </source>
</evidence>
<dbReference type="OrthoDB" id="152372at2"/>
<keyword evidence="2" id="KW-1185">Reference proteome</keyword>
<gene>
    <name evidence="1" type="ORF">KDK_20460</name>
</gene>
<accession>A0A402AGL7</accession>
<protein>
    <submittedName>
        <fullName evidence="1">Uncharacterized protein</fullName>
    </submittedName>
</protein>
<organism evidence="1 2">
    <name type="scientific">Dictyobacter kobayashii</name>
    <dbReference type="NCBI Taxonomy" id="2014872"/>
    <lineage>
        <taxon>Bacteria</taxon>
        <taxon>Bacillati</taxon>
        <taxon>Chloroflexota</taxon>
        <taxon>Ktedonobacteria</taxon>
        <taxon>Ktedonobacterales</taxon>
        <taxon>Dictyobacteraceae</taxon>
        <taxon>Dictyobacter</taxon>
    </lineage>
</organism>
<dbReference type="AlphaFoldDB" id="A0A402AGL7"/>
<dbReference type="Proteomes" id="UP000287188">
    <property type="component" value="Unassembled WGS sequence"/>
</dbReference>